<reference evidence="1 2" key="1">
    <citation type="submission" date="2009-10" db="EMBL/GenBank/DDBJ databases">
        <authorList>
            <person name="Shrivastava S."/>
            <person name="Brinkac L.B."/>
            <person name="Brown J.L."/>
            <person name="Bruce D.B."/>
            <person name="Detter C."/>
            <person name="Green L.D."/>
            <person name="Munk C.A."/>
            <person name="Rogers Y.C."/>
            <person name="Tapia R."/>
            <person name="Saunders E.S."/>
            <person name="Sims D.R."/>
            <person name="Smith L.A."/>
            <person name="Smith T.J."/>
            <person name="Sutton G."/>
            <person name="Brettin T."/>
        </authorList>
    </citation>
    <scope>NUCLEOTIDE SEQUENCE [LARGE SCALE GENOMIC DNA]</scope>
    <source>
        <strain evidence="2">D str. 1873</strain>
    </source>
</reference>
<dbReference type="RefSeq" id="WP_003375744.1">
    <property type="nucleotide sequence ID" value="NZ_ACSJ01000007.1"/>
</dbReference>
<accession>A0A9P2G714</accession>
<sequence>MNIREYIENKRVTIKPISFFYIKRTLRNYGISTEINLDLLYLYKIILNTINLSIPKTFPNLRDISEEISPIIYNKKTIKLEKVLKNLLNLINTFKNKKFIYVNKNKINEKIQHEEYIEILFKLYYELGYDRQYRVNLEKLVKCIEYYIGIIQDVLMQDVEEFSNKALISKRDVKYISYVHDQLSTNDKKYENINEFMGDCFLAIHDLKVGDEYKVKLKEILLSISLPCMPLPNIIINKNCYSMHAFRHDIKDNIEYLIETIKIEA</sequence>
<evidence type="ECO:0000313" key="1">
    <source>
        <dbReference type="EMBL" id="EES91172.1"/>
    </source>
</evidence>
<evidence type="ECO:0000313" key="2">
    <source>
        <dbReference type="Proteomes" id="UP000006160"/>
    </source>
</evidence>
<dbReference type="AlphaFoldDB" id="A0A9P2G714"/>
<organism evidence="1 2">
    <name type="scientific">Clostridium botulinum D str. 1873</name>
    <dbReference type="NCBI Taxonomy" id="592027"/>
    <lineage>
        <taxon>Bacteria</taxon>
        <taxon>Bacillati</taxon>
        <taxon>Bacillota</taxon>
        <taxon>Clostridia</taxon>
        <taxon>Eubacteriales</taxon>
        <taxon>Clostridiaceae</taxon>
        <taxon>Clostridium</taxon>
    </lineage>
</organism>
<name>A0A9P2G714_CLOBO</name>
<proteinExistence type="predicted"/>
<gene>
    <name evidence="1" type="ORF">CLG_B0966</name>
</gene>
<protein>
    <submittedName>
        <fullName evidence="1">Uncharacterized protein</fullName>
    </submittedName>
</protein>
<dbReference type="Proteomes" id="UP000006160">
    <property type="component" value="Unassembled WGS sequence"/>
</dbReference>
<dbReference type="EMBL" id="ACSJ01000007">
    <property type="protein sequence ID" value="EES91172.1"/>
    <property type="molecule type" value="Genomic_DNA"/>
</dbReference>
<comment type="caution">
    <text evidence="1">The sequence shown here is derived from an EMBL/GenBank/DDBJ whole genome shotgun (WGS) entry which is preliminary data.</text>
</comment>